<dbReference type="AlphaFoldDB" id="A0A0M7AAM6"/>
<dbReference type="OrthoDB" id="9762947at2"/>
<feature type="transmembrane region" description="Helical" evidence="7">
    <location>
        <begin position="140"/>
        <end position="162"/>
    </location>
</feature>
<dbReference type="GO" id="GO:0022857">
    <property type="term" value="F:transmembrane transporter activity"/>
    <property type="evidence" value="ECO:0007669"/>
    <property type="project" value="InterPro"/>
</dbReference>
<evidence type="ECO:0000256" key="4">
    <source>
        <dbReference type="ARBA" id="ARBA00022692"/>
    </source>
</evidence>
<keyword evidence="9" id="KW-1185">Reference proteome</keyword>
<gene>
    <name evidence="8" type="primary">gadC</name>
    <name evidence="8" type="ORF">LAX5112_02852</name>
</gene>
<keyword evidence="3" id="KW-1003">Cell membrane</keyword>
<dbReference type="PANTHER" id="PTHR42770">
    <property type="entry name" value="AMINO ACID TRANSPORTER-RELATED"/>
    <property type="match status" value="1"/>
</dbReference>
<protein>
    <submittedName>
        <fullName evidence="8">Glutamate/gamma-aminobutyrate antiporter</fullName>
    </submittedName>
</protein>
<dbReference type="EMBL" id="CXWD01000010">
    <property type="protein sequence ID" value="CTQ71522.1"/>
    <property type="molecule type" value="Genomic_DNA"/>
</dbReference>
<evidence type="ECO:0000256" key="5">
    <source>
        <dbReference type="ARBA" id="ARBA00022989"/>
    </source>
</evidence>
<feature type="transmembrane region" description="Helical" evidence="7">
    <location>
        <begin position="458"/>
        <end position="480"/>
    </location>
</feature>
<dbReference type="PANTHER" id="PTHR42770:SF15">
    <property type="entry name" value="GLUTAMATE_GAMMA-AMINOBUTYRATE ANTIPORTER-RELATED"/>
    <property type="match status" value="1"/>
</dbReference>
<dbReference type="Proteomes" id="UP000053235">
    <property type="component" value="Unassembled WGS sequence"/>
</dbReference>
<evidence type="ECO:0000256" key="2">
    <source>
        <dbReference type="ARBA" id="ARBA00022448"/>
    </source>
</evidence>
<feature type="transmembrane region" description="Helical" evidence="7">
    <location>
        <begin position="109"/>
        <end position="128"/>
    </location>
</feature>
<feature type="transmembrane region" description="Helical" evidence="7">
    <location>
        <begin position="423"/>
        <end position="446"/>
    </location>
</feature>
<dbReference type="InterPro" id="IPR002293">
    <property type="entry name" value="AA/rel_permease1"/>
</dbReference>
<evidence type="ECO:0000256" key="6">
    <source>
        <dbReference type="ARBA" id="ARBA00023136"/>
    </source>
</evidence>
<feature type="transmembrane region" description="Helical" evidence="7">
    <location>
        <begin position="169"/>
        <end position="189"/>
    </location>
</feature>
<feature type="transmembrane region" description="Helical" evidence="7">
    <location>
        <begin position="299"/>
        <end position="324"/>
    </location>
</feature>
<dbReference type="RefSeq" id="WP_055672374.1">
    <property type="nucleotide sequence ID" value="NZ_CXWD01000010.1"/>
</dbReference>
<feature type="transmembrane region" description="Helical" evidence="7">
    <location>
        <begin position="255"/>
        <end position="279"/>
    </location>
</feature>
<evidence type="ECO:0000256" key="1">
    <source>
        <dbReference type="ARBA" id="ARBA00004651"/>
    </source>
</evidence>
<evidence type="ECO:0000256" key="7">
    <source>
        <dbReference type="SAM" id="Phobius"/>
    </source>
</evidence>
<feature type="transmembrane region" description="Helical" evidence="7">
    <location>
        <begin position="24"/>
        <end position="45"/>
    </location>
</feature>
<evidence type="ECO:0000256" key="3">
    <source>
        <dbReference type="ARBA" id="ARBA00022475"/>
    </source>
</evidence>
<keyword evidence="2" id="KW-0813">Transport</keyword>
<feature type="transmembrane region" description="Helical" evidence="7">
    <location>
        <begin position="211"/>
        <end position="234"/>
    </location>
</feature>
<keyword evidence="5 7" id="KW-1133">Transmembrane helix</keyword>
<reference evidence="9" key="1">
    <citation type="submission" date="2015-07" db="EMBL/GenBank/DDBJ databases">
        <authorList>
            <person name="Rodrigo-Torres Lidia"/>
            <person name="Arahal R.David."/>
        </authorList>
    </citation>
    <scope>NUCLEOTIDE SEQUENCE [LARGE SCALE GENOMIC DNA]</scope>
    <source>
        <strain evidence="9">CECT 5112</strain>
    </source>
</reference>
<organism evidence="8 9">
    <name type="scientific">Roseibium alexandrii</name>
    <dbReference type="NCBI Taxonomy" id="388408"/>
    <lineage>
        <taxon>Bacteria</taxon>
        <taxon>Pseudomonadati</taxon>
        <taxon>Pseudomonadota</taxon>
        <taxon>Alphaproteobacteria</taxon>
        <taxon>Hyphomicrobiales</taxon>
        <taxon>Stappiaceae</taxon>
        <taxon>Roseibium</taxon>
    </lineage>
</organism>
<dbReference type="Gene3D" id="1.20.1740.10">
    <property type="entry name" value="Amino acid/polyamine transporter I"/>
    <property type="match status" value="1"/>
</dbReference>
<dbReference type="GO" id="GO:0005886">
    <property type="term" value="C:plasma membrane"/>
    <property type="evidence" value="ECO:0007669"/>
    <property type="project" value="UniProtKB-SubCell"/>
</dbReference>
<name>A0A0M7AAM6_9HYPH</name>
<evidence type="ECO:0000313" key="9">
    <source>
        <dbReference type="Proteomes" id="UP000053235"/>
    </source>
</evidence>
<feature type="transmembrane region" description="Helical" evidence="7">
    <location>
        <begin position="354"/>
        <end position="374"/>
    </location>
</feature>
<sequence length="496" mass="52194">MSDPAQASAERPAKDTSANGKITVLGLAMMTVAAVVSLRGLPLMAVEGTTLLFYIGFAAFIFLIPAALVAAELGGMFAHSTGGIYDWVKAPFGARAGFVAIWLQWIQNVVWYPTVLAFAAASLAYVIGRPELADDGIYTGSVIIAAYWFATLIALTGTSAAARFTSTGFLLGTVVPGLLIIALGAAWIADGQTMAFLDSTSVTGGDAHLRFFPHITGLSSLAFLGGIVLLFAGVEVHAVHANELKNPARDFPKAILLSVVIIVALFLLGSLALASIVPANEIALDQGPMQALQIALKEFGLGWLVPILALLIALGALAGVMSWITGPSRGLLRTARDGELPPFLARTNKNGVQITILLIQGGIVTVLALLYFVLKNVSVAFFLLSAMTITLYLVMYMMMYAAAVRLRLTRPDAERSYKVPGGLGGLIAVAGIGFAGVAFAFITSFFPPSQLPVGSPATYVGVVTAGFVIFIGLPILIHALKRPSWVQNQARTDEQT</sequence>
<keyword evidence="4 7" id="KW-0812">Transmembrane</keyword>
<dbReference type="STRING" id="388408.LAX5112_02852"/>
<dbReference type="Pfam" id="PF13520">
    <property type="entry name" value="AA_permease_2"/>
    <property type="match status" value="1"/>
</dbReference>
<evidence type="ECO:0000313" key="8">
    <source>
        <dbReference type="EMBL" id="CTQ71522.1"/>
    </source>
</evidence>
<feature type="transmembrane region" description="Helical" evidence="7">
    <location>
        <begin position="51"/>
        <end position="71"/>
    </location>
</feature>
<feature type="transmembrane region" description="Helical" evidence="7">
    <location>
        <begin position="380"/>
        <end position="402"/>
    </location>
</feature>
<dbReference type="InterPro" id="IPR050367">
    <property type="entry name" value="APC_superfamily"/>
</dbReference>
<keyword evidence="6 7" id="KW-0472">Membrane</keyword>
<comment type="subcellular location">
    <subcellularLocation>
        <location evidence="1">Cell membrane</location>
        <topology evidence="1">Multi-pass membrane protein</topology>
    </subcellularLocation>
</comment>
<accession>A0A0M7AAM6</accession>
<dbReference type="PIRSF" id="PIRSF006060">
    <property type="entry name" value="AA_transporter"/>
    <property type="match status" value="1"/>
</dbReference>
<proteinExistence type="predicted"/>